<feature type="signal peptide" evidence="2">
    <location>
        <begin position="1"/>
        <end position="21"/>
    </location>
</feature>
<evidence type="ECO:0000313" key="3">
    <source>
        <dbReference type="EMBL" id="QDT05160.1"/>
    </source>
</evidence>
<dbReference type="Proteomes" id="UP000318538">
    <property type="component" value="Chromosome"/>
</dbReference>
<accession>A0A517NDE9</accession>
<keyword evidence="2" id="KW-0732">Signal</keyword>
<feature type="compositionally biased region" description="Low complexity" evidence="1">
    <location>
        <begin position="70"/>
        <end position="83"/>
    </location>
</feature>
<gene>
    <name evidence="3" type="ORF">K227x_35590</name>
</gene>
<evidence type="ECO:0000256" key="1">
    <source>
        <dbReference type="SAM" id="MobiDB-lite"/>
    </source>
</evidence>
<proteinExistence type="predicted"/>
<sequence precursor="true">MKSLWESCATAAFICTLSLSAGCQSLPWVGNRKDEPSMTAQQYAEQAAANIQYDTAVDLDTDYQPPVATSFSAASTSASPRPSSGGGSCCH</sequence>
<reference evidence="3 4" key="1">
    <citation type="submission" date="2019-02" db="EMBL/GenBank/DDBJ databases">
        <title>Deep-cultivation of Planctomycetes and their phenomic and genomic characterization uncovers novel biology.</title>
        <authorList>
            <person name="Wiegand S."/>
            <person name="Jogler M."/>
            <person name="Boedeker C."/>
            <person name="Pinto D."/>
            <person name="Vollmers J."/>
            <person name="Rivas-Marin E."/>
            <person name="Kohn T."/>
            <person name="Peeters S.H."/>
            <person name="Heuer A."/>
            <person name="Rast P."/>
            <person name="Oberbeckmann S."/>
            <person name="Bunk B."/>
            <person name="Jeske O."/>
            <person name="Meyerdierks A."/>
            <person name="Storesund J.E."/>
            <person name="Kallscheuer N."/>
            <person name="Luecker S."/>
            <person name="Lage O.M."/>
            <person name="Pohl T."/>
            <person name="Merkel B.J."/>
            <person name="Hornburger P."/>
            <person name="Mueller R.-W."/>
            <person name="Bruemmer F."/>
            <person name="Labrenz M."/>
            <person name="Spormann A.M."/>
            <person name="Op den Camp H."/>
            <person name="Overmann J."/>
            <person name="Amann R."/>
            <person name="Jetten M.S.M."/>
            <person name="Mascher T."/>
            <person name="Medema M.H."/>
            <person name="Devos D.P."/>
            <person name="Kaster A.-K."/>
            <person name="Ovreas L."/>
            <person name="Rohde M."/>
            <person name="Galperin M.Y."/>
            <person name="Jogler C."/>
        </authorList>
    </citation>
    <scope>NUCLEOTIDE SEQUENCE [LARGE SCALE GENOMIC DNA]</scope>
    <source>
        <strain evidence="3 4">K22_7</strain>
    </source>
</reference>
<evidence type="ECO:0008006" key="5">
    <source>
        <dbReference type="Google" id="ProtNLM"/>
    </source>
</evidence>
<evidence type="ECO:0000313" key="4">
    <source>
        <dbReference type="Proteomes" id="UP000318538"/>
    </source>
</evidence>
<organism evidence="3 4">
    <name type="scientific">Rubripirellula lacrimiformis</name>
    <dbReference type="NCBI Taxonomy" id="1930273"/>
    <lineage>
        <taxon>Bacteria</taxon>
        <taxon>Pseudomonadati</taxon>
        <taxon>Planctomycetota</taxon>
        <taxon>Planctomycetia</taxon>
        <taxon>Pirellulales</taxon>
        <taxon>Pirellulaceae</taxon>
        <taxon>Rubripirellula</taxon>
    </lineage>
</organism>
<dbReference type="AlphaFoldDB" id="A0A517NDE9"/>
<name>A0A517NDE9_9BACT</name>
<keyword evidence="4" id="KW-1185">Reference proteome</keyword>
<feature type="chain" id="PRO_5022169299" description="DUF4266 domain-containing protein" evidence="2">
    <location>
        <begin position="22"/>
        <end position="91"/>
    </location>
</feature>
<dbReference type="OrthoDB" id="287839at2"/>
<feature type="region of interest" description="Disordered" evidence="1">
    <location>
        <begin position="70"/>
        <end position="91"/>
    </location>
</feature>
<evidence type="ECO:0000256" key="2">
    <source>
        <dbReference type="SAM" id="SignalP"/>
    </source>
</evidence>
<dbReference type="RefSeq" id="WP_145171114.1">
    <property type="nucleotide sequence ID" value="NZ_CP036525.1"/>
</dbReference>
<protein>
    <recommendedName>
        <fullName evidence="5">DUF4266 domain-containing protein</fullName>
    </recommendedName>
</protein>
<dbReference type="KEGG" id="rlc:K227x_35590"/>
<dbReference type="PROSITE" id="PS51257">
    <property type="entry name" value="PROKAR_LIPOPROTEIN"/>
    <property type="match status" value="1"/>
</dbReference>
<dbReference type="EMBL" id="CP036525">
    <property type="protein sequence ID" value="QDT05160.1"/>
    <property type="molecule type" value="Genomic_DNA"/>
</dbReference>